<feature type="signal peptide" evidence="1">
    <location>
        <begin position="1"/>
        <end position="28"/>
    </location>
</feature>
<protein>
    <recommendedName>
        <fullName evidence="3">Porin family protein</fullName>
    </recommendedName>
</protein>
<organism evidence="2">
    <name type="scientific">Eiseniibacteriota bacterium</name>
    <dbReference type="NCBI Taxonomy" id="2212470"/>
    <lineage>
        <taxon>Bacteria</taxon>
        <taxon>Candidatus Eiseniibacteriota</taxon>
    </lineage>
</organism>
<dbReference type="AlphaFoldDB" id="A0A832I400"/>
<reference evidence="2" key="1">
    <citation type="journal article" date="2020" name="mSystems">
        <title>Genome- and Community-Level Interaction Insights into Carbon Utilization and Element Cycling Functions of Hydrothermarchaeota in Hydrothermal Sediment.</title>
        <authorList>
            <person name="Zhou Z."/>
            <person name="Liu Y."/>
            <person name="Xu W."/>
            <person name="Pan J."/>
            <person name="Luo Z.H."/>
            <person name="Li M."/>
        </authorList>
    </citation>
    <scope>NUCLEOTIDE SEQUENCE [LARGE SCALE GENOMIC DNA]</scope>
    <source>
        <strain evidence="2">SpSt-381</strain>
    </source>
</reference>
<dbReference type="EMBL" id="DSQF01000026">
    <property type="protein sequence ID" value="HGZ44296.1"/>
    <property type="molecule type" value="Genomic_DNA"/>
</dbReference>
<comment type="caution">
    <text evidence="2">The sequence shown here is derived from an EMBL/GenBank/DDBJ whole genome shotgun (WGS) entry which is preliminary data.</text>
</comment>
<feature type="chain" id="PRO_5032561157" description="Porin family protein" evidence="1">
    <location>
        <begin position="29"/>
        <end position="196"/>
    </location>
</feature>
<gene>
    <name evidence="2" type="ORF">ENR23_12930</name>
</gene>
<keyword evidence="1" id="KW-0732">Signal</keyword>
<evidence type="ECO:0000313" key="2">
    <source>
        <dbReference type="EMBL" id="HGZ44296.1"/>
    </source>
</evidence>
<accession>A0A832I400</accession>
<proteinExistence type="predicted"/>
<sequence>MSRFRVISAVATLALLAAAALPAREARAADEAWQKGATWVSLRGGMTKSLSDNAPNGNVGWGVGYHRVLSRHVIVGGTIEHELLGRFGPSSIIEVPMGAEVLLQWRWRTPVHPMMGVGFAAYYRKHHRTGADRADFQPGAWLKLGLGTPIDAASLLGLEVKLASVSSDGAFEDPVFGRDEPSSGRFSTKLVYTRAY</sequence>
<name>A0A832I400_UNCEI</name>
<evidence type="ECO:0000256" key="1">
    <source>
        <dbReference type="SAM" id="SignalP"/>
    </source>
</evidence>
<evidence type="ECO:0008006" key="3">
    <source>
        <dbReference type="Google" id="ProtNLM"/>
    </source>
</evidence>